<dbReference type="RefSeq" id="WP_151674192.1">
    <property type="nucleotide sequence ID" value="NZ_BKCG01000004.1"/>
</dbReference>
<evidence type="ECO:0008006" key="3">
    <source>
        <dbReference type="Google" id="ProtNLM"/>
    </source>
</evidence>
<comment type="caution">
    <text evidence="1">The sequence shown here is derived from an EMBL/GenBank/DDBJ whole genome shotgun (WGS) entry which is preliminary data.</text>
</comment>
<evidence type="ECO:0000313" key="2">
    <source>
        <dbReference type="Proteomes" id="UP000326509"/>
    </source>
</evidence>
<gene>
    <name evidence="1" type="ORF">ULMA_18450</name>
</gene>
<proteinExistence type="predicted"/>
<dbReference type="Proteomes" id="UP000326509">
    <property type="component" value="Unassembled WGS sequence"/>
</dbReference>
<keyword evidence="2" id="KW-1185">Reference proteome</keyword>
<sequence>MKRAFFKNLAKTEGGEFYFKDKDILSGHGLGVRSPNVTYLVKFNYKDHNFSVMNSTGNSFVGIITCNFSSTLKVTDFKIDTISHFKNLFLRRKSRFKITAKNENIKSFLLANKSFIKLELIAKKGAFDPLIVCEFNESKSISTKYHLEFDDWTDVVEPIIELYKNLIDEFEKGVLNISNISYQKTM</sequence>
<name>A0A5J4J5J4_9FLAO</name>
<accession>A0A5J4J5J4</accession>
<dbReference type="AlphaFoldDB" id="A0A5J4J5J4"/>
<organism evidence="1 2">
    <name type="scientific">Patiriisocius marinus</name>
    <dbReference type="NCBI Taxonomy" id="1397112"/>
    <lineage>
        <taxon>Bacteria</taxon>
        <taxon>Pseudomonadati</taxon>
        <taxon>Bacteroidota</taxon>
        <taxon>Flavobacteriia</taxon>
        <taxon>Flavobacteriales</taxon>
        <taxon>Flavobacteriaceae</taxon>
        <taxon>Patiriisocius</taxon>
    </lineage>
</organism>
<evidence type="ECO:0000313" key="1">
    <source>
        <dbReference type="EMBL" id="GER59737.1"/>
    </source>
</evidence>
<reference evidence="1 2" key="1">
    <citation type="submission" date="2019-08" db="EMBL/GenBank/DDBJ databases">
        <title>Draft genome sequence of Ulvibacter marinus type strain NBRC 109484.</title>
        <authorList>
            <person name="Kawano K."/>
            <person name="Ushijima N."/>
            <person name="Kihara M."/>
            <person name="Itoh H."/>
        </authorList>
    </citation>
    <scope>NUCLEOTIDE SEQUENCE [LARGE SCALE GENOMIC DNA]</scope>
    <source>
        <strain evidence="1 2">NBRC 109484</strain>
    </source>
</reference>
<protein>
    <recommendedName>
        <fullName evidence="3">DUF3137 domain-containing protein</fullName>
    </recommendedName>
</protein>
<dbReference type="OrthoDB" id="1439308at2"/>
<dbReference type="EMBL" id="BKCG01000004">
    <property type="protein sequence ID" value="GER59737.1"/>
    <property type="molecule type" value="Genomic_DNA"/>
</dbReference>